<feature type="domain" description="Zn(2)-C6 fungal-type" evidence="3">
    <location>
        <begin position="10"/>
        <end position="48"/>
    </location>
</feature>
<name>A0A6A6CFC9_ZASCE</name>
<dbReference type="GO" id="GO:0006351">
    <property type="term" value="P:DNA-templated transcription"/>
    <property type="evidence" value="ECO:0007669"/>
    <property type="project" value="InterPro"/>
</dbReference>
<accession>A0A6A6CFC9</accession>
<dbReference type="RefSeq" id="XP_033666660.1">
    <property type="nucleotide sequence ID" value="XM_033807069.1"/>
</dbReference>
<keyword evidence="5" id="KW-1185">Reference proteome</keyword>
<dbReference type="GO" id="GO:0003677">
    <property type="term" value="F:DNA binding"/>
    <property type="evidence" value="ECO:0007669"/>
    <property type="project" value="InterPro"/>
</dbReference>
<evidence type="ECO:0000313" key="4">
    <source>
        <dbReference type="EMBL" id="KAF2165771.1"/>
    </source>
</evidence>
<dbReference type="OrthoDB" id="4161332at2759"/>
<dbReference type="GO" id="GO:0008270">
    <property type="term" value="F:zinc ion binding"/>
    <property type="evidence" value="ECO:0007669"/>
    <property type="project" value="InterPro"/>
</dbReference>
<protein>
    <recommendedName>
        <fullName evidence="3">Zn(2)-C6 fungal-type domain-containing protein</fullName>
    </recommendedName>
</protein>
<dbReference type="SMART" id="SM00066">
    <property type="entry name" value="GAL4"/>
    <property type="match status" value="1"/>
</dbReference>
<dbReference type="PANTHER" id="PTHR47425:SF3">
    <property type="entry name" value="ZN(II)2CYS6 TRANSCRIPTION FACTOR (EUROFUNG)"/>
    <property type="match status" value="1"/>
</dbReference>
<keyword evidence="1" id="KW-0479">Metal-binding</keyword>
<dbReference type="Proteomes" id="UP000799537">
    <property type="component" value="Unassembled WGS sequence"/>
</dbReference>
<dbReference type="PANTHER" id="PTHR47425">
    <property type="entry name" value="FARB-RELATED"/>
    <property type="match status" value="1"/>
</dbReference>
<dbReference type="Gene3D" id="4.10.240.10">
    <property type="entry name" value="Zn(2)-C6 fungal-type DNA-binding domain"/>
    <property type="match status" value="1"/>
</dbReference>
<sequence length="539" mass="60362">MANKRRAIVVCSACHKRKIKCDVQPWTDHFQALRPCSACLERGTECRLRSRKPYTSRVRNHNHVEADRSRKLPVLDVAHAPKTVSFHIDRAEVTASVGSHPDSRQTSSLYFGESGYGSLLDIVNPPSHSSKGRHLTISSSRDSTLPAEDLAYLEAKGCFALPDESHDLLRAYFRFVHPQFPVLDGGTFLRDHADGRLEKINLLLLWSMFSVSACYVPACRSVETKALYHIRAKTLFDISGENDKYVLIQSALLLSFFFDDVEDVKQSWYWTGIAFSLAQSLGLHDNLLSDRDNSTTNNVFQKTMWHCCMLRDAWLSYSMGRPLRLGGETSHTFKSECSFQDMILLGDRIHTDAEAEELTRMWRGSVEAALALHLSLQSKPVPVDKLLSQWENEQVPDPEMFTPAVTLCHRHLQLCQHATLIAICQLHEKSGSRSESSQTDIIDIAEEGITFIVQSYLKDDAISCVPLMIVPLVMPALLVSMAELKSPEKARRERAAGHLSSHLALLGAIEHSFPAASIVKRLFGTASQHILTDQSAVPD</sequence>
<dbReference type="PROSITE" id="PS50048">
    <property type="entry name" value="ZN2_CY6_FUNGAL_2"/>
    <property type="match status" value="1"/>
</dbReference>
<gene>
    <name evidence="4" type="ORF">M409DRAFT_24057</name>
</gene>
<organism evidence="4 5">
    <name type="scientific">Zasmidium cellare ATCC 36951</name>
    <dbReference type="NCBI Taxonomy" id="1080233"/>
    <lineage>
        <taxon>Eukaryota</taxon>
        <taxon>Fungi</taxon>
        <taxon>Dikarya</taxon>
        <taxon>Ascomycota</taxon>
        <taxon>Pezizomycotina</taxon>
        <taxon>Dothideomycetes</taxon>
        <taxon>Dothideomycetidae</taxon>
        <taxon>Mycosphaerellales</taxon>
        <taxon>Mycosphaerellaceae</taxon>
        <taxon>Zasmidium</taxon>
    </lineage>
</organism>
<dbReference type="EMBL" id="ML993599">
    <property type="protein sequence ID" value="KAF2165771.1"/>
    <property type="molecule type" value="Genomic_DNA"/>
</dbReference>
<evidence type="ECO:0000256" key="2">
    <source>
        <dbReference type="ARBA" id="ARBA00023242"/>
    </source>
</evidence>
<dbReference type="GO" id="GO:0000981">
    <property type="term" value="F:DNA-binding transcription factor activity, RNA polymerase II-specific"/>
    <property type="evidence" value="ECO:0007669"/>
    <property type="project" value="InterPro"/>
</dbReference>
<evidence type="ECO:0000256" key="1">
    <source>
        <dbReference type="ARBA" id="ARBA00022723"/>
    </source>
</evidence>
<dbReference type="Pfam" id="PF00172">
    <property type="entry name" value="Zn_clus"/>
    <property type="match status" value="1"/>
</dbReference>
<evidence type="ECO:0000259" key="3">
    <source>
        <dbReference type="PROSITE" id="PS50048"/>
    </source>
</evidence>
<dbReference type="InterPro" id="IPR036864">
    <property type="entry name" value="Zn2-C6_fun-type_DNA-bd_sf"/>
</dbReference>
<dbReference type="InterPro" id="IPR052761">
    <property type="entry name" value="Fungal_Detox/Toxin_TFs"/>
</dbReference>
<dbReference type="SUPFAM" id="SSF57701">
    <property type="entry name" value="Zn2/Cys6 DNA-binding domain"/>
    <property type="match status" value="1"/>
</dbReference>
<keyword evidence="2" id="KW-0539">Nucleus</keyword>
<dbReference type="InterPro" id="IPR001138">
    <property type="entry name" value="Zn2Cys6_DnaBD"/>
</dbReference>
<reference evidence="4" key="1">
    <citation type="journal article" date="2020" name="Stud. Mycol.">
        <title>101 Dothideomycetes genomes: a test case for predicting lifestyles and emergence of pathogens.</title>
        <authorList>
            <person name="Haridas S."/>
            <person name="Albert R."/>
            <person name="Binder M."/>
            <person name="Bloem J."/>
            <person name="Labutti K."/>
            <person name="Salamov A."/>
            <person name="Andreopoulos B."/>
            <person name="Baker S."/>
            <person name="Barry K."/>
            <person name="Bills G."/>
            <person name="Bluhm B."/>
            <person name="Cannon C."/>
            <person name="Castanera R."/>
            <person name="Culley D."/>
            <person name="Daum C."/>
            <person name="Ezra D."/>
            <person name="Gonzalez J."/>
            <person name="Henrissat B."/>
            <person name="Kuo A."/>
            <person name="Liang C."/>
            <person name="Lipzen A."/>
            <person name="Lutzoni F."/>
            <person name="Magnuson J."/>
            <person name="Mondo S."/>
            <person name="Nolan M."/>
            <person name="Ohm R."/>
            <person name="Pangilinan J."/>
            <person name="Park H.-J."/>
            <person name="Ramirez L."/>
            <person name="Alfaro M."/>
            <person name="Sun H."/>
            <person name="Tritt A."/>
            <person name="Yoshinaga Y."/>
            <person name="Zwiers L.-H."/>
            <person name="Turgeon B."/>
            <person name="Goodwin S."/>
            <person name="Spatafora J."/>
            <person name="Crous P."/>
            <person name="Grigoriev I."/>
        </authorList>
    </citation>
    <scope>NUCLEOTIDE SEQUENCE</scope>
    <source>
        <strain evidence="4">ATCC 36951</strain>
    </source>
</reference>
<dbReference type="CDD" id="cd12148">
    <property type="entry name" value="fungal_TF_MHR"/>
    <property type="match status" value="1"/>
</dbReference>
<dbReference type="InterPro" id="IPR007219">
    <property type="entry name" value="XnlR_reg_dom"/>
</dbReference>
<dbReference type="GeneID" id="54560341"/>
<dbReference type="Pfam" id="PF04082">
    <property type="entry name" value="Fungal_trans"/>
    <property type="match status" value="1"/>
</dbReference>
<proteinExistence type="predicted"/>
<evidence type="ECO:0000313" key="5">
    <source>
        <dbReference type="Proteomes" id="UP000799537"/>
    </source>
</evidence>
<dbReference type="AlphaFoldDB" id="A0A6A6CFC9"/>
<dbReference type="CDD" id="cd00067">
    <property type="entry name" value="GAL4"/>
    <property type="match status" value="1"/>
</dbReference>
<dbReference type="SMART" id="SM00906">
    <property type="entry name" value="Fungal_trans"/>
    <property type="match status" value="1"/>
</dbReference>